<reference evidence="1" key="2">
    <citation type="journal article" date="2022" name="Proc. Natl. Acad. Sci. U.S.A.">
        <title>Diploid-dominant life cycles characterize the early evolution of Fungi.</title>
        <authorList>
            <person name="Amses K.R."/>
            <person name="Simmons D.R."/>
            <person name="Longcore J.E."/>
            <person name="Mondo S.J."/>
            <person name="Seto K."/>
            <person name="Jeronimo G.H."/>
            <person name="Bonds A.E."/>
            <person name="Quandt C.A."/>
            <person name="Davis W.J."/>
            <person name="Chang Y."/>
            <person name="Federici B.A."/>
            <person name="Kuo A."/>
            <person name="LaButti K."/>
            <person name="Pangilinan J."/>
            <person name="Andreopoulos W."/>
            <person name="Tritt A."/>
            <person name="Riley R."/>
            <person name="Hundley H."/>
            <person name="Johnson J."/>
            <person name="Lipzen A."/>
            <person name="Barry K."/>
            <person name="Lang B.F."/>
            <person name="Cuomo C.A."/>
            <person name="Buchler N.E."/>
            <person name="Grigoriev I.V."/>
            <person name="Spatafora J.W."/>
            <person name="Stajich J.E."/>
            <person name="James T.Y."/>
        </authorList>
    </citation>
    <scope>NUCLEOTIDE SEQUENCE</scope>
    <source>
        <strain evidence="1">AG</strain>
    </source>
</reference>
<evidence type="ECO:0000313" key="2">
    <source>
        <dbReference type="Proteomes" id="UP001206595"/>
    </source>
</evidence>
<reference evidence="1" key="1">
    <citation type="submission" date="2021-06" db="EMBL/GenBank/DDBJ databases">
        <authorList>
            <consortium name="DOE Joint Genome Institute"/>
            <person name="Mondo S.J."/>
            <person name="Amses K.R."/>
            <person name="Simmons D.R."/>
            <person name="Longcore J.E."/>
            <person name="Seto K."/>
            <person name="Alves G.H."/>
            <person name="Bonds A.E."/>
            <person name="Quandt C.A."/>
            <person name="Davis W.J."/>
            <person name="Chang Y."/>
            <person name="Letcher P.M."/>
            <person name="Powell M.J."/>
            <person name="Kuo A."/>
            <person name="Labutti K."/>
            <person name="Pangilinan J."/>
            <person name="Andreopoulos W."/>
            <person name="Tritt A."/>
            <person name="Riley R."/>
            <person name="Hundley H."/>
            <person name="Johnson J."/>
            <person name="Lipzen A."/>
            <person name="Barry K."/>
            <person name="Berbee M.L."/>
            <person name="Buchler N.E."/>
            <person name="Grigoriev I.V."/>
            <person name="Spatafora J.W."/>
            <person name="Stajich J.E."/>
            <person name="James T.Y."/>
        </authorList>
    </citation>
    <scope>NUCLEOTIDE SEQUENCE</scope>
    <source>
        <strain evidence="1">AG</strain>
    </source>
</reference>
<comment type="caution">
    <text evidence="1">The sequence shown here is derived from an EMBL/GenBank/DDBJ whole genome shotgun (WGS) entry which is preliminary data.</text>
</comment>
<dbReference type="Gene3D" id="3.30.530.20">
    <property type="match status" value="1"/>
</dbReference>
<dbReference type="CDD" id="cd00177">
    <property type="entry name" value="START"/>
    <property type="match status" value="1"/>
</dbReference>
<evidence type="ECO:0008006" key="3">
    <source>
        <dbReference type="Google" id="ProtNLM"/>
    </source>
</evidence>
<proteinExistence type="predicted"/>
<dbReference type="InterPro" id="IPR023393">
    <property type="entry name" value="START-like_dom_sf"/>
</dbReference>
<dbReference type="RefSeq" id="XP_051446136.1">
    <property type="nucleotide sequence ID" value="XM_051593324.1"/>
</dbReference>
<dbReference type="Proteomes" id="UP001206595">
    <property type="component" value="Unassembled WGS sequence"/>
</dbReference>
<accession>A0AAD5HEA7</accession>
<keyword evidence="2" id="KW-1185">Reference proteome</keyword>
<dbReference type="AlphaFoldDB" id="A0AAD5HEA7"/>
<dbReference type="GeneID" id="75918666"/>
<name>A0AAD5HEA7_UMBRA</name>
<sequence>MAIIESNNRHAEASRKTLAYLKELSDSLDGWDFKSENNGVKLYSKTVKGQPLPVVRGDAILPGNEYTPAQVASAATSPGSRKVWDDKFDSVEVREVYTFRELLLWTKVKAPWPLSPRDMCTTIIRDISDDAAYSSLVSVEDAAIPEVDGNVRVTLPLSGWKVTNGPEGIVLTNVSQIGTTGPVPKALIVSVQQQIPMATAKVINYVQTYGYPPYIIDTTAITGKEQFTHNDKKYSIEIKSGEVDSFVKIDISKKLYPNGINVSINGSATHKIEDGANGNKVLVIESIGGSATAVVTHA</sequence>
<dbReference type="SUPFAM" id="SSF55961">
    <property type="entry name" value="Bet v1-like"/>
    <property type="match status" value="1"/>
</dbReference>
<dbReference type="InterPro" id="IPR051213">
    <property type="entry name" value="START_lipid_transfer"/>
</dbReference>
<dbReference type="PANTHER" id="PTHR19308:SF14">
    <property type="entry name" value="START DOMAIN-CONTAINING PROTEIN"/>
    <property type="match status" value="1"/>
</dbReference>
<dbReference type="EMBL" id="MU620907">
    <property type="protein sequence ID" value="KAI8581132.1"/>
    <property type="molecule type" value="Genomic_DNA"/>
</dbReference>
<protein>
    <recommendedName>
        <fullName evidence="3">Bet v1-like protein</fullName>
    </recommendedName>
</protein>
<organism evidence="1 2">
    <name type="scientific">Umbelopsis ramanniana AG</name>
    <dbReference type="NCBI Taxonomy" id="1314678"/>
    <lineage>
        <taxon>Eukaryota</taxon>
        <taxon>Fungi</taxon>
        <taxon>Fungi incertae sedis</taxon>
        <taxon>Mucoromycota</taxon>
        <taxon>Mucoromycotina</taxon>
        <taxon>Umbelopsidomycetes</taxon>
        <taxon>Umbelopsidales</taxon>
        <taxon>Umbelopsidaceae</taxon>
        <taxon>Umbelopsis</taxon>
    </lineage>
</organism>
<dbReference type="PANTHER" id="PTHR19308">
    <property type="entry name" value="PHOSPHATIDYLCHOLINE TRANSFER PROTEIN"/>
    <property type="match status" value="1"/>
</dbReference>
<evidence type="ECO:0000313" key="1">
    <source>
        <dbReference type="EMBL" id="KAI8581132.1"/>
    </source>
</evidence>
<gene>
    <name evidence="1" type="ORF">K450DRAFT_279235</name>
</gene>